<evidence type="ECO:0000259" key="1">
    <source>
        <dbReference type="Pfam" id="PF03354"/>
    </source>
</evidence>
<dbReference type="InterPro" id="IPR027417">
    <property type="entry name" value="P-loop_NTPase"/>
</dbReference>
<dbReference type="Pfam" id="PF20441">
    <property type="entry name" value="TerL_nuclease"/>
    <property type="match status" value="1"/>
</dbReference>
<evidence type="ECO:0000313" key="5">
    <source>
        <dbReference type="Proteomes" id="UP000472573"/>
    </source>
</evidence>
<organism evidence="4 6">
    <name type="scientific">Pediococcus pentosaceus</name>
    <dbReference type="NCBI Taxonomy" id="1255"/>
    <lineage>
        <taxon>Bacteria</taxon>
        <taxon>Bacillati</taxon>
        <taxon>Bacillota</taxon>
        <taxon>Bacilli</taxon>
        <taxon>Lactobacillales</taxon>
        <taxon>Lactobacillaceae</taxon>
        <taxon>Pediococcus</taxon>
    </lineage>
</organism>
<dbReference type="InterPro" id="IPR046462">
    <property type="entry name" value="TerL_nuclease"/>
</dbReference>
<reference evidence="5" key="3">
    <citation type="submission" date="2020-03" db="EMBL/GenBank/DDBJ databases">
        <title>SpeciesPrimer: A bioinformatics pipeline dedicated to the design of qPCR primers for the quantification of bacterial species.</title>
        <authorList>
            <person name="Dreier M."/>
            <person name="Berthoud H."/>
            <person name="Shani N."/>
            <person name="Wechsler D."/>
            <person name="Junier P."/>
        </authorList>
    </citation>
    <scope>NUCLEOTIDE SEQUENCE [LARGE SCALE GENOMIC DNA]</scope>
    <source>
        <strain evidence="5">FAM13073</strain>
    </source>
</reference>
<sequence length="560" mass="64460">MIHQKYVDAYINAYKTGKIKLNKERVMLIDYLEKFVLNNDQLFFNEEKIEDYINFTEKWFFPTVLYQRFLAAFIFLYDKTTDDVYYDEHFWVVGRGAGKNGTISSLGAFLISQLNGIPGYNGSIVANSEDQAKTSISEIYNVVKRNDVLSSSFNANKSQIESKVTNSIVMYQTSNGKTKDGLRDGFDVFDEIHMYQDDSGVSVYESGLGKVPESRQFEIGSDGYVRDGYLDEKKDIALQVMGGQLPPDTMFPFWCKLDSEEEVDDETMWEKANPMLSKPLTGYGKTLFRKIRKQYLKMQSQPSMREEFLTKRMDLPLKDPEKSVAPYEQIKATNEPIPLDQLEGREAIGSLDFASMRDFAACGLTFKLGGNVYFVSHQFARKQFVDKYYGYSASPADRPRNVAPIGEWEDQGLLTILNTETIDPREVVNWFTEMREKYVIDKIVLDNFRADLLRKFFEDADFEVDVIKNPTAIDGLLAPRIEDGFAANKFVWGDNPLLRWNTQNVLVTVDARGNKKYGKKEERRRKTDGFKAFEYGQYRVDEIEDVDPEESLDLLNGLNF</sequence>
<dbReference type="EMBL" id="WENB01000001">
    <property type="protein sequence ID" value="KAF0415102.1"/>
    <property type="molecule type" value="Genomic_DNA"/>
</dbReference>
<comment type="caution">
    <text evidence="4">The sequence shown here is derived from an EMBL/GenBank/DDBJ whole genome shotgun (WGS) entry which is preliminary data.</text>
</comment>
<dbReference type="Proteomes" id="UP000472573">
    <property type="component" value="Unassembled WGS sequence"/>
</dbReference>
<dbReference type="PANTHER" id="PTHR41287:SF1">
    <property type="entry name" value="PROTEIN YMFN"/>
    <property type="match status" value="1"/>
</dbReference>
<dbReference type="InterPro" id="IPR005021">
    <property type="entry name" value="Terminase_largesu-like"/>
</dbReference>
<feature type="domain" description="Terminase large subunit-like endonuclease" evidence="2">
    <location>
        <begin position="248"/>
        <end position="525"/>
    </location>
</feature>
<evidence type="ECO:0000259" key="2">
    <source>
        <dbReference type="Pfam" id="PF20441"/>
    </source>
</evidence>
<dbReference type="EMBL" id="JADOFV010000001">
    <property type="protein sequence ID" value="MBF7126433.1"/>
    <property type="molecule type" value="Genomic_DNA"/>
</dbReference>
<proteinExistence type="predicted"/>
<feature type="domain" description="Terminase large subunit-like ATPase" evidence="1">
    <location>
        <begin position="66"/>
        <end position="234"/>
    </location>
</feature>
<keyword evidence="5" id="KW-1185">Reference proteome</keyword>
<dbReference type="Pfam" id="PF03354">
    <property type="entry name" value="TerL_ATPase"/>
    <property type="match status" value="1"/>
</dbReference>
<gene>
    <name evidence="3" type="ORF">GBO79_01935</name>
    <name evidence="4" type="ORF">ITQ97_01090</name>
</gene>
<dbReference type="GO" id="GO:0004519">
    <property type="term" value="F:endonuclease activity"/>
    <property type="evidence" value="ECO:0007669"/>
    <property type="project" value="InterPro"/>
</dbReference>
<name>A0A6L5A3P9_PEDPE</name>
<reference evidence="4" key="4">
    <citation type="submission" date="2020-11" db="EMBL/GenBank/DDBJ databases">
        <title>Antibiotic susceptibility profiles of Pediococcus pentosaceus from various origins and their implications for the safety assessment of strains with food-technology applications.</title>
        <authorList>
            <person name="Shani N."/>
            <person name="Oberhaensli S."/>
            <person name="Arias E."/>
        </authorList>
    </citation>
    <scope>NUCLEOTIDE SEQUENCE</scope>
    <source>
        <strain evidence="4">FAM 19164</strain>
    </source>
</reference>
<evidence type="ECO:0000313" key="6">
    <source>
        <dbReference type="Proteomes" id="UP000743107"/>
    </source>
</evidence>
<evidence type="ECO:0000313" key="4">
    <source>
        <dbReference type="EMBL" id="MBF7126433.1"/>
    </source>
</evidence>
<protein>
    <submittedName>
        <fullName evidence="4">Terminase large subunit</fullName>
    </submittedName>
</protein>
<accession>A0A6L5A3P9</accession>
<dbReference type="InterPro" id="IPR046461">
    <property type="entry name" value="TerL_ATPase"/>
</dbReference>
<evidence type="ECO:0000313" key="3">
    <source>
        <dbReference type="EMBL" id="KAF0415102.1"/>
    </source>
</evidence>
<dbReference type="RefSeq" id="WP_159276470.1">
    <property type="nucleotide sequence ID" value="NZ_JADOFS010000001.1"/>
</dbReference>
<dbReference type="Proteomes" id="UP000743107">
    <property type="component" value="Unassembled WGS sequence"/>
</dbReference>
<dbReference type="AlphaFoldDB" id="A0A6L5A3P9"/>
<reference evidence="3" key="1">
    <citation type="submission" date="2019-10" db="EMBL/GenBank/DDBJ databases">
        <authorList>
            <person name="Irmler S."/>
            <person name="Berthoud H."/>
            <person name="Roetschi A."/>
            <person name="Arias E."/>
            <person name="Shani N."/>
            <person name="Wuethrich D."/>
            <person name="Bruggmann R."/>
        </authorList>
    </citation>
    <scope>NUCLEOTIDE SEQUENCE</scope>
    <source>
        <strain evidence="3">FAM13073</strain>
    </source>
</reference>
<dbReference type="PANTHER" id="PTHR41287">
    <property type="match status" value="1"/>
</dbReference>
<reference evidence="3" key="2">
    <citation type="submission" date="2019-12" db="EMBL/GenBank/DDBJ databases">
        <title>SpeciesPrimer: A bioinformatics pipeline dedicated to the design of qPCR primers for the quantification of bacterial species.</title>
        <authorList>
            <person name="Dreier M."/>
            <person name="Berthoud H."/>
            <person name="Shani N."/>
            <person name="Wechsler D."/>
            <person name="Junier P."/>
        </authorList>
    </citation>
    <scope>NUCLEOTIDE SEQUENCE</scope>
    <source>
        <strain evidence="3">FAM13073</strain>
    </source>
</reference>
<dbReference type="Gene3D" id="3.40.50.300">
    <property type="entry name" value="P-loop containing nucleotide triphosphate hydrolases"/>
    <property type="match status" value="1"/>
</dbReference>